<reference evidence="2" key="1">
    <citation type="submission" date="2022-11" db="UniProtKB">
        <authorList>
            <consortium name="WormBaseParasite"/>
        </authorList>
    </citation>
    <scope>IDENTIFICATION</scope>
</reference>
<dbReference type="WBParaSite" id="ES5_v2.g11514.t1">
    <property type="protein sequence ID" value="ES5_v2.g11514.t1"/>
    <property type="gene ID" value="ES5_v2.g11514"/>
</dbReference>
<proteinExistence type="predicted"/>
<evidence type="ECO:0000313" key="2">
    <source>
        <dbReference type="WBParaSite" id="ES5_v2.g11514.t1"/>
    </source>
</evidence>
<sequence length="172" mass="19462">MKAPILNDDALQSIIINRVLEFEHDTSRECQSINCTHNQQTTNSSTNTYGSSGAPTGVIENVQQPNGSNSIIQMNMPSSSQIPQTLKVSKRGRPKKKDTDVKDEKALQKRIYARKWSQKNKKQHENNSEFLQDLCQVLMGMDNNVVEQIGAALPQHQDMIQKLLKTRSVREK</sequence>
<organism evidence="1 2">
    <name type="scientific">Panagrolaimus sp. ES5</name>
    <dbReference type="NCBI Taxonomy" id="591445"/>
    <lineage>
        <taxon>Eukaryota</taxon>
        <taxon>Metazoa</taxon>
        <taxon>Ecdysozoa</taxon>
        <taxon>Nematoda</taxon>
        <taxon>Chromadorea</taxon>
        <taxon>Rhabditida</taxon>
        <taxon>Tylenchina</taxon>
        <taxon>Panagrolaimomorpha</taxon>
        <taxon>Panagrolaimoidea</taxon>
        <taxon>Panagrolaimidae</taxon>
        <taxon>Panagrolaimus</taxon>
    </lineage>
</organism>
<dbReference type="Proteomes" id="UP000887579">
    <property type="component" value="Unplaced"/>
</dbReference>
<accession>A0AC34F3C4</accession>
<name>A0AC34F3C4_9BILA</name>
<protein>
    <submittedName>
        <fullName evidence="2">Uncharacterized protein</fullName>
    </submittedName>
</protein>
<evidence type="ECO:0000313" key="1">
    <source>
        <dbReference type="Proteomes" id="UP000887579"/>
    </source>
</evidence>